<organism evidence="2">
    <name type="scientific">bioreactor metagenome</name>
    <dbReference type="NCBI Taxonomy" id="1076179"/>
    <lineage>
        <taxon>unclassified sequences</taxon>
        <taxon>metagenomes</taxon>
        <taxon>ecological metagenomes</taxon>
    </lineage>
</organism>
<dbReference type="AlphaFoldDB" id="A0A645GGP8"/>
<name>A0A645GGP8_9ZZZZ</name>
<sequence>MQDIEGVITFSVGSGDERKIIVAPEQYQQKKDQRVAKPDKEESLQNSAVSDAPAETADQPAAADTKTQEVSVKVVPDISALGEIEEYSEKPHKFEKPRDFGRERSGNNDRRDGGRGNNNGRNSGRPNNNRGGGRDFNKRGPKPVSVNVTAQTQPPVEVSNAPVVPPFPKKIRRPVMNPNIKVTDDRTIKSDTEIAGGSPKVYEYNPQRPPREIKKAKSIDELNLADVEDTEEVILKK</sequence>
<accession>A0A645GGP8</accession>
<feature type="compositionally biased region" description="Basic and acidic residues" evidence="1">
    <location>
        <begin position="28"/>
        <end position="43"/>
    </location>
</feature>
<proteinExistence type="predicted"/>
<protein>
    <submittedName>
        <fullName evidence="2">Uncharacterized protein</fullName>
    </submittedName>
</protein>
<dbReference type="EMBL" id="VSSQ01075561">
    <property type="protein sequence ID" value="MPN26131.1"/>
    <property type="molecule type" value="Genomic_DNA"/>
</dbReference>
<evidence type="ECO:0000256" key="1">
    <source>
        <dbReference type="SAM" id="MobiDB-lite"/>
    </source>
</evidence>
<feature type="region of interest" description="Disordered" evidence="1">
    <location>
        <begin position="23"/>
        <end position="179"/>
    </location>
</feature>
<feature type="compositionally biased region" description="Basic and acidic residues" evidence="1">
    <location>
        <begin position="87"/>
        <end position="114"/>
    </location>
</feature>
<comment type="caution">
    <text evidence="2">The sequence shown here is derived from an EMBL/GenBank/DDBJ whole genome shotgun (WGS) entry which is preliminary data.</text>
</comment>
<evidence type="ECO:0000313" key="2">
    <source>
        <dbReference type="EMBL" id="MPN26131.1"/>
    </source>
</evidence>
<reference evidence="2" key="1">
    <citation type="submission" date="2019-08" db="EMBL/GenBank/DDBJ databases">
        <authorList>
            <person name="Kucharzyk K."/>
            <person name="Murdoch R.W."/>
            <person name="Higgins S."/>
            <person name="Loffler F."/>
        </authorList>
    </citation>
    <scope>NUCLEOTIDE SEQUENCE</scope>
</reference>
<feature type="compositionally biased region" description="Low complexity" evidence="1">
    <location>
        <begin position="51"/>
        <end position="65"/>
    </location>
</feature>
<gene>
    <name evidence="2" type="ORF">SDC9_173555</name>
</gene>
<feature type="compositionally biased region" description="Low complexity" evidence="1">
    <location>
        <begin position="118"/>
        <end position="129"/>
    </location>
</feature>